<dbReference type="InterPro" id="IPR036188">
    <property type="entry name" value="FAD/NAD-bd_sf"/>
</dbReference>
<keyword evidence="3" id="KW-1185">Reference proteome</keyword>
<organism evidence="2 3">
    <name type="scientific">Aeromicrobium panaciterrae</name>
    <dbReference type="NCBI Taxonomy" id="363861"/>
    <lineage>
        <taxon>Bacteria</taxon>
        <taxon>Bacillati</taxon>
        <taxon>Actinomycetota</taxon>
        <taxon>Actinomycetes</taxon>
        <taxon>Propionibacteriales</taxon>
        <taxon>Nocardioidaceae</taxon>
        <taxon>Aeromicrobium</taxon>
    </lineage>
</organism>
<evidence type="ECO:0000259" key="1">
    <source>
        <dbReference type="Pfam" id="PF07992"/>
    </source>
</evidence>
<dbReference type="Pfam" id="PF07992">
    <property type="entry name" value="Pyr_redox_2"/>
    <property type="match status" value="1"/>
</dbReference>
<dbReference type="RefSeq" id="WP_309967536.1">
    <property type="nucleotide sequence ID" value="NZ_JAVDWH010000001.1"/>
</dbReference>
<comment type="caution">
    <text evidence="2">The sequence shown here is derived from an EMBL/GenBank/DDBJ whole genome shotgun (WGS) entry which is preliminary data.</text>
</comment>
<protein>
    <recommendedName>
        <fullName evidence="1">FAD/NAD(P)-binding domain-containing protein</fullName>
    </recommendedName>
</protein>
<reference evidence="2 3" key="1">
    <citation type="submission" date="2023-07" db="EMBL/GenBank/DDBJ databases">
        <title>Sorghum-associated microbial communities from plants grown in Nebraska, USA.</title>
        <authorList>
            <person name="Schachtman D."/>
        </authorList>
    </citation>
    <scope>NUCLEOTIDE SEQUENCE [LARGE SCALE GENOMIC DNA]</scope>
    <source>
        <strain evidence="2 3">BE248</strain>
    </source>
</reference>
<name>A0ABU1ULX4_9ACTN</name>
<proteinExistence type="predicted"/>
<dbReference type="InterPro" id="IPR023753">
    <property type="entry name" value="FAD/NAD-binding_dom"/>
</dbReference>
<dbReference type="EMBL" id="JAVDWH010000001">
    <property type="protein sequence ID" value="MDR7086184.1"/>
    <property type="molecule type" value="Genomic_DNA"/>
</dbReference>
<sequence>MSTNDAAVETYDLCIIGAGIAGMNALVVASTYLPKTAKVLLVDTRPRVGGMWVDTYDYVRLHQPHGNFTAGNISWKLDEAPNHLASKGEVLDHFQRCFGIAAERMNIETEFGTAYVSHRESGDLVEITLTTPGGQSKTVSAERLIKAIGHHVTPNEPLAVASANVRSITPELLREHDAALRADDTPIWVIGGGKTAADAAYRLITEFPGREVNMLAGPGTIFTRREPFFPNGARRWWSGKSINSMVRQTSRMFDGTNEDEVRDWFLGAYGLGIAEESRDYFGAYLSEGEADVIKNGLATVENEYFADAVDRGGRTELVLRSGGVREVKPETWLVNCTGSLLREELRPYEELISPSGRVLAIQLRSSATGVFTSFSGYFMTHLMFTDKLRTADIYVLDVEELFSKARPLAIYASFSCSMHNLSVISKALPNKVLLDCGLDYDRWYPFPRRMIFTMDFLRTHSRDRKHHRKTLDTVCERFGVRGGMINA</sequence>
<gene>
    <name evidence="2" type="ORF">J2X11_001023</name>
</gene>
<evidence type="ECO:0000313" key="2">
    <source>
        <dbReference type="EMBL" id="MDR7086184.1"/>
    </source>
</evidence>
<dbReference type="Proteomes" id="UP001257739">
    <property type="component" value="Unassembled WGS sequence"/>
</dbReference>
<feature type="domain" description="FAD/NAD(P)-binding" evidence="1">
    <location>
        <begin position="11"/>
        <end position="215"/>
    </location>
</feature>
<dbReference type="SUPFAM" id="SSF51905">
    <property type="entry name" value="FAD/NAD(P)-binding domain"/>
    <property type="match status" value="1"/>
</dbReference>
<evidence type="ECO:0000313" key="3">
    <source>
        <dbReference type="Proteomes" id="UP001257739"/>
    </source>
</evidence>
<accession>A0ABU1ULX4</accession>
<dbReference type="Gene3D" id="3.50.50.60">
    <property type="entry name" value="FAD/NAD(P)-binding domain"/>
    <property type="match status" value="1"/>
</dbReference>